<gene>
    <name evidence="1" type="ORF">NDU88_005597</name>
</gene>
<name>A0AAV7TCF4_PLEWA</name>
<accession>A0AAV7TCF4</accession>
<evidence type="ECO:0000313" key="2">
    <source>
        <dbReference type="Proteomes" id="UP001066276"/>
    </source>
</evidence>
<comment type="caution">
    <text evidence="1">The sequence shown here is derived from an EMBL/GenBank/DDBJ whole genome shotgun (WGS) entry which is preliminary data.</text>
</comment>
<sequence>MRLVGVDPIVLLHPESLLPPQNWLQNRQRQTTFEVHIDGNSVDGNKNKYNDIYDGIVDNDGDNTVDVLTDTYPVNKDLLDYSPSSVTNITATVGTIQKKVSGDVNTTVNDETNDGPTVGNSIIDDFAVDILTVILVDDGPSYNITTAYNFKTVISCIVDHTFNDD</sequence>
<dbReference type="AlphaFoldDB" id="A0AAV7TCF4"/>
<dbReference type="EMBL" id="JANPWB010000007">
    <property type="protein sequence ID" value="KAJ1173771.1"/>
    <property type="molecule type" value="Genomic_DNA"/>
</dbReference>
<proteinExistence type="predicted"/>
<evidence type="ECO:0000313" key="1">
    <source>
        <dbReference type="EMBL" id="KAJ1173771.1"/>
    </source>
</evidence>
<reference evidence="1" key="1">
    <citation type="journal article" date="2022" name="bioRxiv">
        <title>Sequencing and chromosome-scale assembly of the giantPleurodeles waltlgenome.</title>
        <authorList>
            <person name="Brown T."/>
            <person name="Elewa A."/>
            <person name="Iarovenko S."/>
            <person name="Subramanian E."/>
            <person name="Araus A.J."/>
            <person name="Petzold A."/>
            <person name="Susuki M."/>
            <person name="Suzuki K.-i.T."/>
            <person name="Hayashi T."/>
            <person name="Toyoda A."/>
            <person name="Oliveira C."/>
            <person name="Osipova E."/>
            <person name="Leigh N.D."/>
            <person name="Simon A."/>
            <person name="Yun M.H."/>
        </authorList>
    </citation>
    <scope>NUCLEOTIDE SEQUENCE</scope>
    <source>
        <strain evidence="1">20211129_DDA</strain>
        <tissue evidence="1">Liver</tissue>
    </source>
</reference>
<organism evidence="1 2">
    <name type="scientific">Pleurodeles waltl</name>
    <name type="common">Iberian ribbed newt</name>
    <dbReference type="NCBI Taxonomy" id="8319"/>
    <lineage>
        <taxon>Eukaryota</taxon>
        <taxon>Metazoa</taxon>
        <taxon>Chordata</taxon>
        <taxon>Craniata</taxon>
        <taxon>Vertebrata</taxon>
        <taxon>Euteleostomi</taxon>
        <taxon>Amphibia</taxon>
        <taxon>Batrachia</taxon>
        <taxon>Caudata</taxon>
        <taxon>Salamandroidea</taxon>
        <taxon>Salamandridae</taxon>
        <taxon>Pleurodelinae</taxon>
        <taxon>Pleurodeles</taxon>
    </lineage>
</organism>
<keyword evidence="2" id="KW-1185">Reference proteome</keyword>
<dbReference type="Proteomes" id="UP001066276">
    <property type="component" value="Chromosome 4_1"/>
</dbReference>
<protein>
    <submittedName>
        <fullName evidence="1">Uncharacterized protein</fullName>
    </submittedName>
</protein>